<dbReference type="GO" id="GO:0003677">
    <property type="term" value="F:DNA binding"/>
    <property type="evidence" value="ECO:0007669"/>
    <property type="project" value="UniProtKB-KW"/>
</dbReference>
<dbReference type="OrthoDB" id="9814676at2"/>
<evidence type="ECO:0000256" key="3">
    <source>
        <dbReference type="ARBA" id="ARBA00023163"/>
    </source>
</evidence>
<dbReference type="InterPro" id="IPR035472">
    <property type="entry name" value="RpiR-like_SIS"/>
</dbReference>
<dbReference type="SUPFAM" id="SSF46689">
    <property type="entry name" value="Homeodomain-like"/>
    <property type="match status" value="1"/>
</dbReference>
<dbReference type="AlphaFoldDB" id="A0A1M7TLP6"/>
<dbReference type="InterPro" id="IPR000281">
    <property type="entry name" value="HTH_RpiR"/>
</dbReference>
<dbReference type="Gene3D" id="3.40.50.10490">
    <property type="entry name" value="Glucose-6-phosphate isomerase like protein, domain 1"/>
    <property type="match status" value="1"/>
</dbReference>
<dbReference type="InterPro" id="IPR009057">
    <property type="entry name" value="Homeodomain-like_sf"/>
</dbReference>
<dbReference type="PROSITE" id="PS51464">
    <property type="entry name" value="SIS"/>
    <property type="match status" value="1"/>
</dbReference>
<dbReference type="GO" id="GO:0097367">
    <property type="term" value="F:carbohydrate derivative binding"/>
    <property type="evidence" value="ECO:0007669"/>
    <property type="project" value="InterPro"/>
</dbReference>
<protein>
    <submittedName>
        <fullName evidence="6">Transcriptional regulator, RpiR family</fullName>
    </submittedName>
</protein>
<organism evidence="6 7">
    <name type="scientific">Bradyrhizobium erythrophlei</name>
    <dbReference type="NCBI Taxonomy" id="1437360"/>
    <lineage>
        <taxon>Bacteria</taxon>
        <taxon>Pseudomonadati</taxon>
        <taxon>Pseudomonadota</taxon>
        <taxon>Alphaproteobacteria</taxon>
        <taxon>Hyphomicrobiales</taxon>
        <taxon>Nitrobacteraceae</taxon>
        <taxon>Bradyrhizobium</taxon>
    </lineage>
</organism>
<evidence type="ECO:0000256" key="2">
    <source>
        <dbReference type="ARBA" id="ARBA00023125"/>
    </source>
</evidence>
<keyword evidence="2" id="KW-0238">DNA-binding</keyword>
<dbReference type="PANTHER" id="PTHR30514">
    <property type="entry name" value="GLUCOKINASE"/>
    <property type="match status" value="1"/>
</dbReference>
<dbReference type="Gene3D" id="1.10.10.10">
    <property type="entry name" value="Winged helix-like DNA-binding domain superfamily/Winged helix DNA-binding domain"/>
    <property type="match status" value="1"/>
</dbReference>
<dbReference type="PROSITE" id="PS51071">
    <property type="entry name" value="HTH_RPIR"/>
    <property type="match status" value="1"/>
</dbReference>
<dbReference type="RefSeq" id="WP_072817800.1">
    <property type="nucleotide sequence ID" value="NZ_LT670849.1"/>
</dbReference>
<sequence length="297" mass="31598">MDRGPLTEQIIRSFDNMPAQLQAGARYVLDRPRDVALLSMREQARQAGVQPATMTRLAKRLGMDGYEEVRELYAAAVREGDLGFAGKAGVQVISQKLKGDKALAADMLTSIGQQIQKLATPAGLDRLVSAARALASARRIYCLGLRSSHSIAWHLHYVLTLVGDRSVHIDGIGATGPDALARATDKDVLLVASVMPYTRMTIELAEYAVAQGIAVVAITDSEVAPLAQIAQHSVLVSTESPSFFHAMSPAFAVAEVLGAIIAGRGGDAALASLRHSDGHLAALNTHLKSRQQSKKSS</sequence>
<evidence type="ECO:0000313" key="6">
    <source>
        <dbReference type="EMBL" id="SHN71691.1"/>
    </source>
</evidence>
<evidence type="ECO:0000259" key="4">
    <source>
        <dbReference type="PROSITE" id="PS51071"/>
    </source>
</evidence>
<dbReference type="Proteomes" id="UP000184096">
    <property type="component" value="Chromosome I"/>
</dbReference>
<dbReference type="CDD" id="cd05013">
    <property type="entry name" value="SIS_RpiR"/>
    <property type="match status" value="1"/>
</dbReference>
<evidence type="ECO:0000256" key="1">
    <source>
        <dbReference type="ARBA" id="ARBA00023015"/>
    </source>
</evidence>
<proteinExistence type="predicted"/>
<dbReference type="Pfam" id="PF01380">
    <property type="entry name" value="SIS"/>
    <property type="match status" value="1"/>
</dbReference>
<dbReference type="InterPro" id="IPR047640">
    <property type="entry name" value="RpiR-like"/>
</dbReference>
<keyword evidence="7" id="KW-1185">Reference proteome</keyword>
<dbReference type="EMBL" id="LT670849">
    <property type="protein sequence ID" value="SHN71691.1"/>
    <property type="molecule type" value="Genomic_DNA"/>
</dbReference>
<reference evidence="7" key="1">
    <citation type="submission" date="2016-11" db="EMBL/GenBank/DDBJ databases">
        <authorList>
            <person name="Varghese N."/>
            <person name="Submissions S."/>
        </authorList>
    </citation>
    <scope>NUCLEOTIDE SEQUENCE [LARGE SCALE GENOMIC DNA]</scope>
    <source>
        <strain evidence="7">GAS401</strain>
    </source>
</reference>
<evidence type="ECO:0000313" key="7">
    <source>
        <dbReference type="Proteomes" id="UP000184096"/>
    </source>
</evidence>
<dbReference type="InterPro" id="IPR036388">
    <property type="entry name" value="WH-like_DNA-bd_sf"/>
</dbReference>
<dbReference type="GO" id="GO:1901135">
    <property type="term" value="P:carbohydrate derivative metabolic process"/>
    <property type="evidence" value="ECO:0007669"/>
    <property type="project" value="InterPro"/>
</dbReference>
<dbReference type="PANTHER" id="PTHR30514:SF18">
    <property type="entry name" value="RPIR-FAMILY TRANSCRIPTIONAL REGULATOR"/>
    <property type="match status" value="1"/>
</dbReference>
<dbReference type="SUPFAM" id="SSF53697">
    <property type="entry name" value="SIS domain"/>
    <property type="match status" value="1"/>
</dbReference>
<name>A0A1M7TLP6_9BRAD</name>
<feature type="domain" description="HTH rpiR-type" evidence="4">
    <location>
        <begin position="4"/>
        <end position="80"/>
    </location>
</feature>
<dbReference type="InterPro" id="IPR046348">
    <property type="entry name" value="SIS_dom_sf"/>
</dbReference>
<dbReference type="InterPro" id="IPR001347">
    <property type="entry name" value="SIS_dom"/>
</dbReference>
<gene>
    <name evidence="6" type="ORF">SAMN05444170_2084</name>
</gene>
<accession>A0A1M7TLP6</accession>
<dbReference type="GO" id="GO:0003700">
    <property type="term" value="F:DNA-binding transcription factor activity"/>
    <property type="evidence" value="ECO:0007669"/>
    <property type="project" value="InterPro"/>
</dbReference>
<keyword evidence="3" id="KW-0804">Transcription</keyword>
<keyword evidence="1" id="KW-0805">Transcription regulation</keyword>
<feature type="domain" description="SIS" evidence="5">
    <location>
        <begin position="130"/>
        <end position="264"/>
    </location>
</feature>
<evidence type="ECO:0000259" key="5">
    <source>
        <dbReference type="PROSITE" id="PS51464"/>
    </source>
</evidence>